<dbReference type="PANTHER" id="PTHR46306">
    <property type="entry name" value="BTB/POZ DOMAIN-CONTAINING PROTEIN 9"/>
    <property type="match status" value="1"/>
</dbReference>
<name>A0A8H3MIT3_9GLOM</name>
<feature type="transmembrane region" description="Helical" evidence="2">
    <location>
        <begin position="39"/>
        <end position="61"/>
    </location>
</feature>
<sequence>MGECDASQRRTRSDQIPKKNKKFKSKKDNSHSLARDDSLAAMLYSAIALYFHFCSATTYFIDYDTLARYSYYYYLLLSVRILKNSYGILIYNGILGVNRTLTLESTWSFSTCFKQDQWSKDPSVLKSVQNKARQLSQQLNISQPDIVEFLDNQELIIAQNQEEHDPSYARAIGRSSQFLYKISKDFENLYEEDKFKDVTIKVDNKAFKGHFSILYARSPFFREILPKHGTYGEISIPKITANSFEVMLRYMYSGMISLDDYEPSDFFDLLHAAIKLELTEIVDYLKDKMKLVLQQ</sequence>
<feature type="domain" description="BTB" evidence="3">
    <location>
        <begin position="196"/>
        <end position="260"/>
    </location>
</feature>
<dbReference type="PANTHER" id="PTHR46306:SF1">
    <property type="entry name" value="BTB_POZ DOMAIN-CONTAINING PROTEIN 9"/>
    <property type="match status" value="1"/>
</dbReference>
<dbReference type="Gene3D" id="3.30.710.10">
    <property type="entry name" value="Potassium Channel Kv1.1, Chain A"/>
    <property type="match status" value="1"/>
</dbReference>
<evidence type="ECO:0000313" key="4">
    <source>
        <dbReference type="EMBL" id="GET04657.1"/>
    </source>
</evidence>
<evidence type="ECO:0000256" key="1">
    <source>
        <dbReference type="SAM" id="MobiDB-lite"/>
    </source>
</evidence>
<reference evidence="4" key="1">
    <citation type="submission" date="2019-10" db="EMBL/GenBank/DDBJ databases">
        <title>Conservation and host-specific expression of non-tandemly repeated heterogenous ribosome RNA gene in arbuscular mycorrhizal fungi.</title>
        <authorList>
            <person name="Maeda T."/>
            <person name="Kobayashi Y."/>
            <person name="Nakagawa T."/>
            <person name="Ezawa T."/>
            <person name="Yamaguchi K."/>
            <person name="Bino T."/>
            <person name="Nishimoto Y."/>
            <person name="Shigenobu S."/>
            <person name="Kawaguchi M."/>
        </authorList>
    </citation>
    <scope>NUCLEOTIDE SEQUENCE</scope>
    <source>
        <strain evidence="4">HR1</strain>
    </source>
</reference>
<keyword evidence="2" id="KW-0812">Transmembrane</keyword>
<dbReference type="OrthoDB" id="2383000at2759"/>
<dbReference type="EMBL" id="BLAL01000356">
    <property type="protein sequence ID" value="GET04657.1"/>
    <property type="molecule type" value="Genomic_DNA"/>
</dbReference>
<gene>
    <name evidence="4" type="ORF">RCL2_003095500</name>
</gene>
<dbReference type="GO" id="GO:0005737">
    <property type="term" value="C:cytoplasm"/>
    <property type="evidence" value="ECO:0007669"/>
    <property type="project" value="TreeGrafter"/>
</dbReference>
<dbReference type="Pfam" id="PF00651">
    <property type="entry name" value="BTB"/>
    <property type="match status" value="1"/>
</dbReference>
<dbReference type="SMART" id="SM00225">
    <property type="entry name" value="BTB"/>
    <property type="match status" value="1"/>
</dbReference>
<proteinExistence type="predicted"/>
<dbReference type="InterPro" id="IPR011333">
    <property type="entry name" value="SKP1/BTB/POZ_sf"/>
</dbReference>
<dbReference type="PROSITE" id="PS50097">
    <property type="entry name" value="BTB"/>
    <property type="match status" value="1"/>
</dbReference>
<dbReference type="Proteomes" id="UP000615446">
    <property type="component" value="Unassembled WGS sequence"/>
</dbReference>
<dbReference type="AlphaFoldDB" id="A0A8H3MIT3"/>
<keyword evidence="2" id="KW-1133">Transmembrane helix</keyword>
<evidence type="ECO:0000313" key="5">
    <source>
        <dbReference type="Proteomes" id="UP000615446"/>
    </source>
</evidence>
<evidence type="ECO:0000256" key="2">
    <source>
        <dbReference type="SAM" id="Phobius"/>
    </source>
</evidence>
<feature type="region of interest" description="Disordered" evidence="1">
    <location>
        <begin position="1"/>
        <end position="29"/>
    </location>
</feature>
<keyword evidence="2" id="KW-0472">Membrane</keyword>
<feature type="transmembrane region" description="Helical" evidence="2">
    <location>
        <begin position="73"/>
        <end position="94"/>
    </location>
</feature>
<accession>A0A8H3MIT3</accession>
<dbReference type="SUPFAM" id="SSF54695">
    <property type="entry name" value="POZ domain"/>
    <property type="match status" value="1"/>
</dbReference>
<protein>
    <submittedName>
        <fullName evidence="4">BTB/POZ protein</fullName>
    </submittedName>
</protein>
<organism evidence="4 5">
    <name type="scientific">Rhizophagus clarus</name>
    <dbReference type="NCBI Taxonomy" id="94130"/>
    <lineage>
        <taxon>Eukaryota</taxon>
        <taxon>Fungi</taxon>
        <taxon>Fungi incertae sedis</taxon>
        <taxon>Mucoromycota</taxon>
        <taxon>Glomeromycotina</taxon>
        <taxon>Glomeromycetes</taxon>
        <taxon>Glomerales</taxon>
        <taxon>Glomeraceae</taxon>
        <taxon>Rhizophagus</taxon>
    </lineage>
</organism>
<dbReference type="InterPro" id="IPR000210">
    <property type="entry name" value="BTB/POZ_dom"/>
</dbReference>
<evidence type="ECO:0000259" key="3">
    <source>
        <dbReference type="PROSITE" id="PS50097"/>
    </source>
</evidence>
<feature type="compositionally biased region" description="Basic and acidic residues" evidence="1">
    <location>
        <begin position="1"/>
        <end position="17"/>
    </location>
</feature>
<dbReference type="CDD" id="cd18186">
    <property type="entry name" value="BTB_POZ_ZBTB_KLHL-like"/>
    <property type="match status" value="1"/>
</dbReference>
<dbReference type="InterPro" id="IPR052407">
    <property type="entry name" value="BTB_POZ_domain_cont_9"/>
</dbReference>
<comment type="caution">
    <text evidence="4">The sequence shown here is derived from an EMBL/GenBank/DDBJ whole genome shotgun (WGS) entry which is preliminary data.</text>
</comment>